<accession>A0A183AZQ7</accession>
<dbReference type="GO" id="GO:0080008">
    <property type="term" value="C:Cul4-RING E3 ubiquitin ligase complex"/>
    <property type="evidence" value="ECO:0007669"/>
    <property type="project" value="TreeGrafter"/>
</dbReference>
<dbReference type="EMBL" id="UZAN01052860">
    <property type="protein sequence ID" value="VDP89714.1"/>
    <property type="molecule type" value="Genomic_DNA"/>
</dbReference>
<name>A0A183AZQ7_9TREM</name>
<dbReference type="GO" id="GO:0043161">
    <property type="term" value="P:proteasome-mediated ubiquitin-dependent protein catabolic process"/>
    <property type="evidence" value="ECO:0007669"/>
    <property type="project" value="TreeGrafter"/>
</dbReference>
<reference evidence="1 2" key="2">
    <citation type="submission" date="2018-11" db="EMBL/GenBank/DDBJ databases">
        <authorList>
            <consortium name="Pathogen Informatics"/>
        </authorList>
    </citation>
    <scope>NUCLEOTIDE SEQUENCE [LARGE SCALE GENOMIC DNA]</scope>
    <source>
        <strain evidence="1 2">Egypt</strain>
    </source>
</reference>
<dbReference type="AlphaFoldDB" id="A0A183AZQ7"/>
<dbReference type="SUPFAM" id="SSF50998">
    <property type="entry name" value="Quinoprotein alcohol dehydrogenase-like"/>
    <property type="match status" value="1"/>
</dbReference>
<dbReference type="InterPro" id="IPR051859">
    <property type="entry name" value="DCAF"/>
</dbReference>
<dbReference type="InterPro" id="IPR015943">
    <property type="entry name" value="WD40/YVTN_repeat-like_dom_sf"/>
</dbReference>
<dbReference type="Gene3D" id="2.130.10.10">
    <property type="entry name" value="YVTN repeat-like/Quinoprotein amine dehydrogenase"/>
    <property type="match status" value="1"/>
</dbReference>
<dbReference type="OrthoDB" id="63070at2759"/>
<sequence>MGYYETAETKRLLRSCDHLHVTDQLHEASIRGSPYSTALRLYCQRSKIPDTPYWSITGRHDMFCGIYNSTGDRFFSGSHVQLVIFGEDERNPRHTMIIGDTFDPSDSVDSTGVLKTFAVCFAGSGSRILSGHNAGIVQICNIGDGRCVETQTRHWNESCKDINAVTTVDPSGNVFLAGGDDTNIRHSSRIPPGVKTFNLACGCSLQFPPKLFDLRALDTGPLAVFTGHVDGITYLDSKVSTMHPTDDECLNLACKVPGLIPSWIDGLALLVTPNQQCFLAFQFEFHFLYTRRIHV</sequence>
<dbReference type="PANTHER" id="PTHR19847:SF7">
    <property type="entry name" value="DDB1- AND CUL4-ASSOCIATED FACTOR 11"/>
    <property type="match status" value="1"/>
</dbReference>
<dbReference type="WBParaSite" id="ECPE_0001247801-mRNA-1">
    <property type="protein sequence ID" value="ECPE_0001247801-mRNA-1"/>
    <property type="gene ID" value="ECPE_0001247801"/>
</dbReference>
<dbReference type="InterPro" id="IPR011047">
    <property type="entry name" value="Quinoprotein_ADH-like_sf"/>
</dbReference>
<evidence type="ECO:0000313" key="1">
    <source>
        <dbReference type="EMBL" id="VDP89714.1"/>
    </source>
</evidence>
<reference evidence="3" key="1">
    <citation type="submission" date="2016-06" db="UniProtKB">
        <authorList>
            <consortium name="WormBaseParasite"/>
        </authorList>
    </citation>
    <scope>IDENTIFICATION</scope>
</reference>
<evidence type="ECO:0000313" key="3">
    <source>
        <dbReference type="WBParaSite" id="ECPE_0001247801-mRNA-1"/>
    </source>
</evidence>
<evidence type="ECO:0000313" key="2">
    <source>
        <dbReference type="Proteomes" id="UP000272942"/>
    </source>
</evidence>
<gene>
    <name evidence="1" type="ORF">ECPE_LOCUS12442</name>
</gene>
<keyword evidence="2" id="KW-1185">Reference proteome</keyword>
<protein>
    <submittedName>
        <fullName evidence="1 3">Uncharacterized protein</fullName>
    </submittedName>
</protein>
<proteinExistence type="predicted"/>
<dbReference type="PANTHER" id="PTHR19847">
    <property type="entry name" value="DDB1- AND CUL4-ASSOCIATED FACTOR 11"/>
    <property type="match status" value="1"/>
</dbReference>
<dbReference type="Proteomes" id="UP000272942">
    <property type="component" value="Unassembled WGS sequence"/>
</dbReference>
<organism evidence="3">
    <name type="scientific">Echinostoma caproni</name>
    <dbReference type="NCBI Taxonomy" id="27848"/>
    <lineage>
        <taxon>Eukaryota</taxon>
        <taxon>Metazoa</taxon>
        <taxon>Spiralia</taxon>
        <taxon>Lophotrochozoa</taxon>
        <taxon>Platyhelminthes</taxon>
        <taxon>Trematoda</taxon>
        <taxon>Digenea</taxon>
        <taxon>Plagiorchiida</taxon>
        <taxon>Echinostomata</taxon>
        <taxon>Echinostomatoidea</taxon>
        <taxon>Echinostomatidae</taxon>
        <taxon>Echinostoma</taxon>
    </lineage>
</organism>